<dbReference type="GO" id="GO:0005543">
    <property type="term" value="F:phospholipid binding"/>
    <property type="evidence" value="ECO:0007669"/>
    <property type="project" value="TreeGrafter"/>
</dbReference>
<dbReference type="Proteomes" id="UP000799291">
    <property type="component" value="Unassembled WGS sequence"/>
</dbReference>
<evidence type="ECO:0000256" key="7">
    <source>
        <dbReference type="ARBA" id="ARBA00023132"/>
    </source>
</evidence>
<name>A0A6G1JKM4_9PLEO</name>
<gene>
    <name evidence="12" type="ORF">K458DRAFT_399035</name>
</gene>
<evidence type="ECO:0000256" key="4">
    <source>
        <dbReference type="ARBA" id="ARBA00022816"/>
    </source>
</evidence>
<feature type="compositionally biased region" description="Low complexity" evidence="11">
    <location>
        <begin position="373"/>
        <end position="411"/>
    </location>
</feature>
<organism evidence="12 13">
    <name type="scientific">Lentithecium fluviatile CBS 122367</name>
    <dbReference type="NCBI Taxonomy" id="1168545"/>
    <lineage>
        <taxon>Eukaryota</taxon>
        <taxon>Fungi</taxon>
        <taxon>Dikarya</taxon>
        <taxon>Ascomycota</taxon>
        <taxon>Pezizomycotina</taxon>
        <taxon>Dothideomycetes</taxon>
        <taxon>Pleosporomycetidae</taxon>
        <taxon>Pleosporales</taxon>
        <taxon>Massarineae</taxon>
        <taxon>Lentitheciaceae</taxon>
        <taxon>Lentithecium</taxon>
    </lineage>
</organism>
<dbReference type="Gene3D" id="1.25.40.510">
    <property type="entry name" value="GLE1-like"/>
    <property type="match status" value="1"/>
</dbReference>
<dbReference type="AlphaFoldDB" id="A0A6G1JKM4"/>
<dbReference type="GO" id="GO:0031369">
    <property type="term" value="F:translation initiation factor binding"/>
    <property type="evidence" value="ECO:0007669"/>
    <property type="project" value="TreeGrafter"/>
</dbReference>
<proteinExistence type="inferred from homology"/>
<evidence type="ECO:0000313" key="13">
    <source>
        <dbReference type="Proteomes" id="UP000799291"/>
    </source>
</evidence>
<evidence type="ECO:0000256" key="9">
    <source>
        <dbReference type="ARBA" id="ARBA00026227"/>
    </source>
</evidence>
<evidence type="ECO:0000256" key="3">
    <source>
        <dbReference type="ARBA" id="ARBA00022448"/>
    </source>
</evidence>
<dbReference type="GO" id="GO:0015031">
    <property type="term" value="P:protein transport"/>
    <property type="evidence" value="ECO:0007669"/>
    <property type="project" value="UniProtKB-KW"/>
</dbReference>
<evidence type="ECO:0000256" key="6">
    <source>
        <dbReference type="ARBA" id="ARBA00023010"/>
    </source>
</evidence>
<accession>A0A6G1JKM4</accession>
<dbReference type="GO" id="GO:0000822">
    <property type="term" value="F:inositol hexakisphosphate binding"/>
    <property type="evidence" value="ECO:0007669"/>
    <property type="project" value="TreeGrafter"/>
</dbReference>
<evidence type="ECO:0000256" key="10">
    <source>
        <dbReference type="ARBA" id="ARBA00029983"/>
    </source>
</evidence>
<dbReference type="PANTHER" id="PTHR12960">
    <property type="entry name" value="GLE-1-RELATED"/>
    <property type="match status" value="1"/>
</dbReference>
<keyword evidence="8" id="KW-0539">Nucleus</keyword>
<dbReference type="GO" id="GO:0005737">
    <property type="term" value="C:cytoplasm"/>
    <property type="evidence" value="ECO:0007669"/>
    <property type="project" value="TreeGrafter"/>
</dbReference>
<keyword evidence="7" id="KW-0906">Nuclear pore complex</keyword>
<feature type="region of interest" description="Disordered" evidence="11">
    <location>
        <begin position="87"/>
        <end position="118"/>
    </location>
</feature>
<feature type="compositionally biased region" description="Low complexity" evidence="11">
    <location>
        <begin position="177"/>
        <end position="195"/>
    </location>
</feature>
<dbReference type="OrthoDB" id="420884at2759"/>
<feature type="compositionally biased region" description="Gly residues" evidence="11">
    <location>
        <begin position="100"/>
        <end position="112"/>
    </location>
</feature>
<evidence type="ECO:0000313" key="12">
    <source>
        <dbReference type="EMBL" id="KAF2691112.1"/>
    </source>
</evidence>
<dbReference type="InterPro" id="IPR012476">
    <property type="entry name" value="GLE1"/>
</dbReference>
<feature type="compositionally biased region" description="Basic and acidic residues" evidence="11">
    <location>
        <begin position="323"/>
        <end position="372"/>
    </location>
</feature>
<evidence type="ECO:0000256" key="2">
    <source>
        <dbReference type="ARBA" id="ARBA00011056"/>
    </source>
</evidence>
<dbReference type="InterPro" id="IPR038506">
    <property type="entry name" value="GLE1-like_sf"/>
</dbReference>
<keyword evidence="3" id="KW-0813">Transport</keyword>
<keyword evidence="4" id="KW-0509">mRNA transport</keyword>
<feature type="region of interest" description="Disordered" evidence="11">
    <location>
        <begin position="167"/>
        <end position="224"/>
    </location>
</feature>
<dbReference type="GO" id="GO:0016973">
    <property type="term" value="P:poly(A)+ mRNA export from nucleus"/>
    <property type="evidence" value="ECO:0007669"/>
    <property type="project" value="InterPro"/>
</dbReference>
<dbReference type="GO" id="GO:0044614">
    <property type="term" value="C:nuclear pore cytoplasmic filaments"/>
    <property type="evidence" value="ECO:0007669"/>
    <property type="project" value="TreeGrafter"/>
</dbReference>
<evidence type="ECO:0000256" key="1">
    <source>
        <dbReference type="ARBA" id="ARBA00004567"/>
    </source>
</evidence>
<sequence length="739" mass="82721">MATIGFRKRHHGPDRVWHCGLRVSTPQLRDWEPHYSVPPLQKLKFAHGGALELANSSRVPPNVWVRPVSPFPSRTWRLARDSGPARVLGGSGIVQTAGSGAAGSGRGRGRGSGSDRTAQVVPAPKCMVHHITSRERTVRIGWSYLPRLASELDATTPFLQHARLRVHGPPQFPKMPARSGASSSSMNTAASFSSSWLDGSPSRQSPNRQTPRKSPRPLKDLYESPIRQMTDEFNLMLSRSDRDFNERLDQAAAERQKLHEEQLAKAKQEHERVQEGAKLEIQRLILEQEQEQRRREEAQRQEIERLNREKARREAEIQQQRLEATRREEEAARQAAERQRQLQEADARVRAQKEQEEAARRQKAESDRKAHEAAAAAQQARSQQQPPPATAVSATPALSTTPATAPSAATPASPPGVEELHTKYLKLHARMKTFRKDFVNQHKQVGDPMKAPVGDTRRNMRKRLGQVTTERKDSQAAINRLRTECFDKALQMPGPTIDIRPFIVSHPIPQLANQADAQYPALLLYAWICFEKSLINQWNQEAANEDHTIIQELGLIAASLYSDPRYQWRGAVPLTDTLLAKLHRVCPMMFGINGNTTTKQGLIRLGLDKYGTADANQNSYLQMATGVGAGYAALSLRQFSGKNPAIPMAEYWRAVASICNTPSEALYPGHFMCLKGLLRDFAKKFVLFYGAPAKAVLRRATRSLPDRAPKERPGVKNAADIVRTMSDGWKLSNKIDIDR</sequence>
<keyword evidence="13" id="KW-1185">Reference proteome</keyword>
<feature type="region of interest" description="Disordered" evidence="11">
    <location>
        <begin position="308"/>
        <end position="417"/>
    </location>
</feature>
<comment type="subcellular location">
    <subcellularLocation>
        <location evidence="1">Nucleus</location>
        <location evidence="1">Nuclear pore complex</location>
    </subcellularLocation>
</comment>
<protein>
    <recommendedName>
        <fullName evidence="9">mRNA export factor GLE1</fullName>
    </recommendedName>
    <alternativeName>
        <fullName evidence="10">Nucleoporin GLE1</fullName>
    </alternativeName>
</protein>
<dbReference type="PANTHER" id="PTHR12960:SF0">
    <property type="entry name" value="MRNA EXPORT FACTOR GLE1"/>
    <property type="match status" value="1"/>
</dbReference>
<comment type="similarity">
    <text evidence="2">Belongs to the GLE1 family.</text>
</comment>
<dbReference type="Pfam" id="PF07817">
    <property type="entry name" value="GLE1"/>
    <property type="match status" value="1"/>
</dbReference>
<evidence type="ECO:0000256" key="11">
    <source>
        <dbReference type="SAM" id="MobiDB-lite"/>
    </source>
</evidence>
<keyword evidence="6" id="KW-0811">Translocation</keyword>
<reference evidence="12" key="1">
    <citation type="journal article" date="2020" name="Stud. Mycol.">
        <title>101 Dothideomycetes genomes: a test case for predicting lifestyles and emergence of pathogens.</title>
        <authorList>
            <person name="Haridas S."/>
            <person name="Albert R."/>
            <person name="Binder M."/>
            <person name="Bloem J."/>
            <person name="Labutti K."/>
            <person name="Salamov A."/>
            <person name="Andreopoulos B."/>
            <person name="Baker S."/>
            <person name="Barry K."/>
            <person name="Bills G."/>
            <person name="Bluhm B."/>
            <person name="Cannon C."/>
            <person name="Castanera R."/>
            <person name="Culley D."/>
            <person name="Daum C."/>
            <person name="Ezra D."/>
            <person name="Gonzalez J."/>
            <person name="Henrissat B."/>
            <person name="Kuo A."/>
            <person name="Liang C."/>
            <person name="Lipzen A."/>
            <person name="Lutzoni F."/>
            <person name="Magnuson J."/>
            <person name="Mondo S."/>
            <person name="Nolan M."/>
            <person name="Ohm R."/>
            <person name="Pangilinan J."/>
            <person name="Park H.-J."/>
            <person name="Ramirez L."/>
            <person name="Alfaro M."/>
            <person name="Sun H."/>
            <person name="Tritt A."/>
            <person name="Yoshinaga Y."/>
            <person name="Zwiers L.-H."/>
            <person name="Turgeon B."/>
            <person name="Goodwin S."/>
            <person name="Spatafora J."/>
            <person name="Crous P."/>
            <person name="Grigoriev I."/>
        </authorList>
    </citation>
    <scope>NUCLEOTIDE SEQUENCE</scope>
    <source>
        <strain evidence="12">CBS 122367</strain>
    </source>
</reference>
<evidence type="ECO:0000256" key="5">
    <source>
        <dbReference type="ARBA" id="ARBA00022927"/>
    </source>
</evidence>
<keyword evidence="5" id="KW-0653">Protein transport</keyword>
<dbReference type="EMBL" id="MU005570">
    <property type="protein sequence ID" value="KAF2691112.1"/>
    <property type="molecule type" value="Genomic_DNA"/>
</dbReference>
<evidence type="ECO:0000256" key="8">
    <source>
        <dbReference type="ARBA" id="ARBA00023242"/>
    </source>
</evidence>